<keyword evidence="4" id="KW-1185">Reference proteome</keyword>
<comment type="caution">
    <text evidence="3">The sequence shown here is derived from an EMBL/GenBank/DDBJ whole genome shotgun (WGS) entry which is preliminary data.</text>
</comment>
<dbReference type="Proteomes" id="UP001385951">
    <property type="component" value="Unassembled WGS sequence"/>
</dbReference>
<evidence type="ECO:0000313" key="4">
    <source>
        <dbReference type="Proteomes" id="UP001385951"/>
    </source>
</evidence>
<sequence>MPNAKQPQIFLTGNDIIPPTNVKRARTLVLCFDGTGDQFDNDNSNVVQLFSMLQKDDHTEQMVYYQAGIGTYTVPEIVTPIMSKVSQAMDEAVAWNLDAHVMDGYKFLMETYQNGDKICLFGFSRGAYTARSLAGMIQKAGIMLSGTSLVKLTYGVQVGLLPAGNHQQVPFAYKMYTRASAKGWKQSAAFKKAFSIDVDVEFVGVWDTVCSVGLVAKRLPFVSSNSAIRYFRHAVSLDERRAKFKANLYNRPTEEETKLGVQRGEMPKSGVSAKVGVTEVFQEWIDKTKNGAQREEQKQMQHEQEFSQSDADSCETDTLEVWFAGCHCDVGGGSVPNDTPHNLARIPLRWMIRQCFLTNTGIRFHSSALKKIGIDPASLYPIVQTRPALSSFKPTHKRGVTDATLVDADINEISDRTITEEDEDVKDALSPIYDQLAIKPAWWALEVLPLTQRYQRDDDTWVEKRIMNFGKGRVIPQQALGFNVHRTVKIRMEAKDLKGGKYVPRARFTCEPTWVD</sequence>
<reference evidence="3 4" key="1">
    <citation type="submission" date="2022-09" db="EMBL/GenBank/DDBJ databases">
        <authorList>
            <person name="Palmer J.M."/>
        </authorList>
    </citation>
    <scope>NUCLEOTIDE SEQUENCE [LARGE SCALE GENOMIC DNA]</scope>
    <source>
        <strain evidence="3 4">DSM 7382</strain>
    </source>
</reference>
<dbReference type="PANTHER" id="PTHR33840:SF2">
    <property type="entry name" value="TLE1 PHOSPHOLIPASE DOMAIN-CONTAINING PROTEIN"/>
    <property type="match status" value="1"/>
</dbReference>
<dbReference type="InterPro" id="IPR029058">
    <property type="entry name" value="AB_hydrolase_fold"/>
</dbReference>
<dbReference type="Pfam" id="PF09994">
    <property type="entry name" value="T6SS_Tle1-like_cat"/>
    <property type="match status" value="1"/>
</dbReference>
<evidence type="ECO:0000259" key="2">
    <source>
        <dbReference type="Pfam" id="PF09994"/>
    </source>
</evidence>
<protein>
    <recommendedName>
        <fullName evidence="2">T6SS Phospholipase effector Tle1-like catalytic domain-containing protein</fullName>
    </recommendedName>
</protein>
<feature type="compositionally biased region" description="Basic and acidic residues" evidence="1">
    <location>
        <begin position="291"/>
        <end position="305"/>
    </location>
</feature>
<dbReference type="InterPro" id="IPR018712">
    <property type="entry name" value="Tle1-like_cat"/>
</dbReference>
<gene>
    <name evidence="3" type="ORF">QCA50_011695</name>
</gene>
<accession>A0AAW0FWP7</accession>
<feature type="region of interest" description="Disordered" evidence="1">
    <location>
        <begin position="291"/>
        <end position="310"/>
    </location>
</feature>
<evidence type="ECO:0000313" key="3">
    <source>
        <dbReference type="EMBL" id="KAK7685331.1"/>
    </source>
</evidence>
<evidence type="ECO:0000256" key="1">
    <source>
        <dbReference type="SAM" id="MobiDB-lite"/>
    </source>
</evidence>
<name>A0AAW0FWP7_9APHY</name>
<dbReference type="AlphaFoldDB" id="A0AAW0FWP7"/>
<dbReference type="EMBL" id="JASBNA010000021">
    <property type="protein sequence ID" value="KAK7685331.1"/>
    <property type="molecule type" value="Genomic_DNA"/>
</dbReference>
<feature type="domain" description="T6SS Phospholipase effector Tle1-like catalytic" evidence="2">
    <location>
        <begin position="26"/>
        <end position="354"/>
    </location>
</feature>
<organism evidence="3 4">
    <name type="scientific">Cerrena zonata</name>
    <dbReference type="NCBI Taxonomy" id="2478898"/>
    <lineage>
        <taxon>Eukaryota</taxon>
        <taxon>Fungi</taxon>
        <taxon>Dikarya</taxon>
        <taxon>Basidiomycota</taxon>
        <taxon>Agaricomycotina</taxon>
        <taxon>Agaricomycetes</taxon>
        <taxon>Polyporales</taxon>
        <taxon>Cerrenaceae</taxon>
        <taxon>Cerrena</taxon>
    </lineage>
</organism>
<dbReference type="PANTHER" id="PTHR33840">
    <property type="match status" value="1"/>
</dbReference>
<dbReference type="SUPFAM" id="SSF53474">
    <property type="entry name" value="alpha/beta-Hydrolases"/>
    <property type="match status" value="1"/>
</dbReference>
<proteinExistence type="predicted"/>